<sequence>MSDLAVGQIVQLTDGRNGVVRFAGTTHFASGEWVGIELEDDSGKNDGSVQGERYFDCSMGRGMFVRPSTLTILAQAPAPAAAPAARPTVRKTSRPSSFVPGTGRVSSVTDPSMAKRMSLNAASPSPAPRTSRPASLVRVISYEVANEANWFDHLQHRTLPDRHTFKRQRHRRHANSPGTINIVSDRSPSRQAAFQSTLPVRLAQRAQARPPPTPIDRFASRQGARLGSRQRRRRQEQLAI</sequence>
<dbReference type="GO" id="GO:0000132">
    <property type="term" value="P:establishment of mitotic spindle orientation"/>
    <property type="evidence" value="ECO:0007669"/>
    <property type="project" value="TreeGrafter"/>
</dbReference>
<dbReference type="OrthoDB" id="4836253at2759"/>
<keyword evidence="3" id="KW-0493">Microtubule</keyword>
<feature type="domain" description="CAP-Gly" evidence="8">
    <location>
        <begin position="24"/>
        <end position="66"/>
    </location>
</feature>
<evidence type="ECO:0000313" key="10">
    <source>
        <dbReference type="Proteomes" id="UP000689129"/>
    </source>
</evidence>
<evidence type="ECO:0000256" key="4">
    <source>
        <dbReference type="ARBA" id="ARBA00023017"/>
    </source>
</evidence>
<proteinExistence type="predicted"/>
<keyword evidence="6" id="KW-0206">Cytoskeleton</keyword>
<feature type="region of interest" description="Disordered" evidence="7">
    <location>
        <begin position="162"/>
        <end position="189"/>
    </location>
</feature>
<evidence type="ECO:0000259" key="8">
    <source>
        <dbReference type="PROSITE" id="PS50245"/>
    </source>
</evidence>
<evidence type="ECO:0000256" key="7">
    <source>
        <dbReference type="SAM" id="MobiDB-lite"/>
    </source>
</evidence>
<dbReference type="PANTHER" id="PTHR18916">
    <property type="entry name" value="DYNACTIN 1-RELATED MICROTUBULE-BINDING"/>
    <property type="match status" value="1"/>
</dbReference>
<evidence type="ECO:0000256" key="1">
    <source>
        <dbReference type="ARBA" id="ARBA00004245"/>
    </source>
</evidence>
<dbReference type="GO" id="GO:0000743">
    <property type="term" value="P:nuclear migration involved in conjugation with cellular fusion"/>
    <property type="evidence" value="ECO:0007669"/>
    <property type="project" value="TreeGrafter"/>
</dbReference>
<organism evidence="9 10">
    <name type="scientific">Verticillium longisporum</name>
    <name type="common">Verticillium dahliae var. longisporum</name>
    <dbReference type="NCBI Taxonomy" id="100787"/>
    <lineage>
        <taxon>Eukaryota</taxon>
        <taxon>Fungi</taxon>
        <taxon>Dikarya</taxon>
        <taxon>Ascomycota</taxon>
        <taxon>Pezizomycotina</taxon>
        <taxon>Sordariomycetes</taxon>
        <taxon>Hypocreomycetidae</taxon>
        <taxon>Glomerellales</taxon>
        <taxon>Plectosphaerellaceae</taxon>
        <taxon>Verticillium</taxon>
    </lineage>
</organism>
<gene>
    <name evidence="9" type="ORF">HYQ45_017557</name>
</gene>
<comment type="subcellular location">
    <subcellularLocation>
        <location evidence="1">Cytoplasm</location>
        <location evidence="1">Cytoskeleton</location>
    </subcellularLocation>
</comment>
<feature type="compositionally biased region" description="Basic residues" evidence="7">
    <location>
        <begin position="164"/>
        <end position="174"/>
    </location>
</feature>
<dbReference type="SMART" id="SM01052">
    <property type="entry name" value="CAP_GLY"/>
    <property type="match status" value="1"/>
</dbReference>
<dbReference type="PROSITE" id="PS00845">
    <property type="entry name" value="CAP_GLY_1"/>
    <property type="match status" value="1"/>
</dbReference>
<evidence type="ECO:0000256" key="3">
    <source>
        <dbReference type="ARBA" id="ARBA00022701"/>
    </source>
</evidence>
<dbReference type="EMBL" id="JAEMWZ010000591">
    <property type="protein sequence ID" value="KAG7110756.1"/>
    <property type="molecule type" value="Genomic_DNA"/>
</dbReference>
<dbReference type="PANTHER" id="PTHR18916:SF6">
    <property type="entry name" value="DYNACTIN SUBUNIT 1"/>
    <property type="match status" value="1"/>
</dbReference>
<dbReference type="Proteomes" id="UP000689129">
    <property type="component" value="Unassembled WGS sequence"/>
</dbReference>
<feature type="region of interest" description="Disordered" evidence="7">
    <location>
        <begin position="81"/>
        <end position="112"/>
    </location>
</feature>
<dbReference type="GO" id="GO:0005874">
    <property type="term" value="C:microtubule"/>
    <property type="evidence" value="ECO:0007669"/>
    <property type="project" value="UniProtKB-KW"/>
</dbReference>
<dbReference type="GO" id="GO:0051286">
    <property type="term" value="C:cell tip"/>
    <property type="evidence" value="ECO:0007669"/>
    <property type="project" value="TreeGrafter"/>
</dbReference>
<accession>A0A8I3AH61</accession>
<name>A0A8I3AH61_VERLO</name>
<evidence type="ECO:0000313" key="9">
    <source>
        <dbReference type="EMBL" id="KAG7110756.1"/>
    </source>
</evidence>
<keyword evidence="5" id="KW-0175">Coiled coil</keyword>
<feature type="region of interest" description="Disordered" evidence="7">
    <location>
        <begin position="202"/>
        <end position="240"/>
    </location>
</feature>
<comment type="caution">
    <text evidence="9">The sequence shown here is derived from an EMBL/GenBank/DDBJ whole genome shotgun (WGS) entry which is preliminary data.</text>
</comment>
<keyword evidence="4" id="KW-0243">Dynein</keyword>
<feature type="compositionally biased region" description="Polar residues" evidence="7">
    <location>
        <begin position="176"/>
        <end position="189"/>
    </location>
</feature>
<reference evidence="9" key="1">
    <citation type="journal article" date="2021" name="Mol. Plant Pathol.">
        <title>A 20-kb lineage-specific genomic region tames virulence in pathogenic amphidiploid Verticillium longisporum.</title>
        <authorList>
            <person name="Harting R."/>
            <person name="Starke J."/>
            <person name="Kusch H."/>
            <person name="Poggeler S."/>
            <person name="Maurus I."/>
            <person name="Schluter R."/>
            <person name="Landesfeind M."/>
            <person name="Bulla I."/>
            <person name="Nowrousian M."/>
            <person name="de Jonge R."/>
            <person name="Stahlhut G."/>
            <person name="Hoff K.J."/>
            <person name="Asshauer K.P."/>
            <person name="Thurmer A."/>
            <person name="Stanke M."/>
            <person name="Daniel R."/>
            <person name="Morgenstern B."/>
            <person name="Thomma B.P.H.J."/>
            <person name="Kronstad J.W."/>
            <person name="Braus-Stromeyer S.A."/>
            <person name="Braus G.H."/>
        </authorList>
    </citation>
    <scope>NUCLEOTIDE SEQUENCE</scope>
    <source>
        <strain evidence="9">Vl32</strain>
    </source>
</reference>
<dbReference type="GO" id="GO:0030286">
    <property type="term" value="C:dynein complex"/>
    <property type="evidence" value="ECO:0007669"/>
    <property type="project" value="UniProtKB-KW"/>
</dbReference>
<dbReference type="PROSITE" id="PS50245">
    <property type="entry name" value="CAP_GLY_2"/>
    <property type="match status" value="1"/>
</dbReference>
<evidence type="ECO:0000256" key="6">
    <source>
        <dbReference type="ARBA" id="ARBA00023212"/>
    </source>
</evidence>
<dbReference type="GO" id="GO:0005816">
    <property type="term" value="C:spindle pole body"/>
    <property type="evidence" value="ECO:0007669"/>
    <property type="project" value="TreeGrafter"/>
</dbReference>
<keyword evidence="2" id="KW-0963">Cytoplasm</keyword>
<protein>
    <submittedName>
        <fullName evidence="9">Dynactin like protein</fullName>
    </submittedName>
</protein>
<evidence type="ECO:0000256" key="2">
    <source>
        <dbReference type="ARBA" id="ARBA00022490"/>
    </source>
</evidence>
<dbReference type="GO" id="GO:0005819">
    <property type="term" value="C:spindle"/>
    <property type="evidence" value="ECO:0007669"/>
    <property type="project" value="TreeGrafter"/>
</dbReference>
<dbReference type="InterPro" id="IPR000938">
    <property type="entry name" value="CAP-Gly_domain"/>
</dbReference>
<dbReference type="Pfam" id="PF01302">
    <property type="entry name" value="CAP_GLY"/>
    <property type="match status" value="1"/>
</dbReference>
<dbReference type="AlphaFoldDB" id="A0A8I3AH61"/>
<evidence type="ECO:0000256" key="5">
    <source>
        <dbReference type="ARBA" id="ARBA00023054"/>
    </source>
</evidence>